<evidence type="ECO:0000313" key="3">
    <source>
        <dbReference type="Proteomes" id="UP001229025"/>
    </source>
</evidence>
<reference evidence="3" key="1">
    <citation type="submission" date="2023-07" db="EMBL/GenBank/DDBJ databases">
        <title>Genome-based characterization of strain KMM 296 and proposal for reclassification of Cobetia litoralis and Cobetia pacifica, and emended description of the species Cobetia amphilecti and Cobetia marina.</title>
        <authorList>
            <person name="Balabanova L."/>
            <person name="Nedashkovskaya O."/>
        </authorList>
    </citation>
    <scope>NUCLEOTIDE SEQUENCE [LARGE SCALE GENOMIC DNA]</scope>
    <source>
        <strain evidence="3">NRIC 0815</strain>
    </source>
</reference>
<feature type="signal peptide" evidence="1">
    <location>
        <begin position="1"/>
        <end position="22"/>
    </location>
</feature>
<dbReference type="Proteomes" id="UP001229025">
    <property type="component" value="Unassembled WGS sequence"/>
</dbReference>
<feature type="chain" id="PRO_5047452684" description="Lipoprotein" evidence="1">
    <location>
        <begin position="23"/>
        <end position="102"/>
    </location>
</feature>
<name>A0ABT6UTR7_9GAMM</name>
<keyword evidence="1" id="KW-0732">Signal</keyword>
<protein>
    <recommendedName>
        <fullName evidence="4">Lipoprotein</fullName>
    </recommendedName>
</protein>
<comment type="caution">
    <text evidence="2">The sequence shown here is derived from an EMBL/GenBank/DDBJ whole genome shotgun (WGS) entry which is preliminary data.</text>
</comment>
<evidence type="ECO:0000256" key="1">
    <source>
        <dbReference type="SAM" id="SignalP"/>
    </source>
</evidence>
<evidence type="ECO:0008006" key="4">
    <source>
        <dbReference type="Google" id="ProtNLM"/>
    </source>
</evidence>
<sequence>MRRLGIGLTGLCLTLLLSGCSAFESKPVVMPTEWQCTPEVPSYLLNPLPAPDRPVTSNRDLLSLLADYESQRRRFNADRTATASILERLSDGPDGVEQTTVE</sequence>
<evidence type="ECO:0000313" key="2">
    <source>
        <dbReference type="EMBL" id="MDI5886104.1"/>
    </source>
</evidence>
<dbReference type="RefSeq" id="WP_284727637.1">
    <property type="nucleotide sequence ID" value="NZ_JASCSA010000026.1"/>
</dbReference>
<gene>
    <name evidence="2" type="ORF">QLT01_17305</name>
</gene>
<accession>A0ABT6UTR7</accession>
<organism evidence="2 3">
    <name type="scientific">Cobetia amphilecti</name>
    <dbReference type="NCBI Taxonomy" id="1055104"/>
    <lineage>
        <taxon>Bacteria</taxon>
        <taxon>Pseudomonadati</taxon>
        <taxon>Pseudomonadota</taxon>
        <taxon>Gammaproteobacteria</taxon>
        <taxon>Oceanospirillales</taxon>
        <taxon>Halomonadaceae</taxon>
        <taxon>Cobetia</taxon>
    </lineage>
</organism>
<dbReference type="PROSITE" id="PS51257">
    <property type="entry name" value="PROKAR_LIPOPROTEIN"/>
    <property type="match status" value="1"/>
</dbReference>
<keyword evidence="3" id="KW-1185">Reference proteome</keyword>
<proteinExistence type="predicted"/>
<dbReference type="EMBL" id="JASCSA010000026">
    <property type="protein sequence ID" value="MDI5886104.1"/>
    <property type="molecule type" value="Genomic_DNA"/>
</dbReference>